<dbReference type="EMBL" id="QQBC01000009">
    <property type="protein sequence ID" value="RDI63958.1"/>
    <property type="molecule type" value="Genomic_DNA"/>
</dbReference>
<organism evidence="2 3">
    <name type="scientific">Nocardia pseudobrasiliensis</name>
    <dbReference type="NCBI Taxonomy" id="45979"/>
    <lineage>
        <taxon>Bacteria</taxon>
        <taxon>Bacillati</taxon>
        <taxon>Actinomycetota</taxon>
        <taxon>Actinomycetes</taxon>
        <taxon>Mycobacteriales</taxon>
        <taxon>Nocardiaceae</taxon>
        <taxon>Nocardia</taxon>
    </lineage>
</organism>
<evidence type="ECO:0000256" key="1">
    <source>
        <dbReference type="SAM" id="MobiDB-lite"/>
    </source>
</evidence>
<keyword evidence="3" id="KW-1185">Reference proteome</keyword>
<proteinExistence type="predicted"/>
<name>A0A370HZS7_9NOCA</name>
<protein>
    <submittedName>
        <fullName evidence="2">Uncharacterized protein</fullName>
    </submittedName>
</protein>
<dbReference type="AlphaFoldDB" id="A0A370HZS7"/>
<evidence type="ECO:0000313" key="3">
    <source>
        <dbReference type="Proteomes" id="UP000254869"/>
    </source>
</evidence>
<gene>
    <name evidence="2" type="ORF">DFR76_109298</name>
</gene>
<evidence type="ECO:0000313" key="2">
    <source>
        <dbReference type="EMBL" id="RDI63958.1"/>
    </source>
</evidence>
<sequence length="303" mass="32637">MDGRTFALRRRGGEHHRRDPDREQYQHPASTRVPASSAKALRHKPLVPYRDAPGRFAQPLGRRWSLAIVSAESPTVPTSTGDCPPLIEAFLESPTVPTPATDRPRVITPVQFPTIPTPTANRPPLIEAPVEFRTILTPTADRPHVITPVQFPTIPTPTTDRPPLVEAPSELRTIPTPTTDHPPLVEAPSGFLVVAAVQFRTVPMPAGGCLPLGGGFVELRTIPTPAMDHPRLEIAAVGSRGLPTSAAGRPLLVERPQSLPHPLVISRHMSTLGRARCSVWASTRGNRLSVDSFSAVDNSAVSG</sequence>
<dbReference type="Proteomes" id="UP000254869">
    <property type="component" value="Unassembled WGS sequence"/>
</dbReference>
<accession>A0A370HZS7</accession>
<reference evidence="2 3" key="1">
    <citation type="submission" date="2018-07" db="EMBL/GenBank/DDBJ databases">
        <title>Genomic Encyclopedia of Type Strains, Phase IV (KMG-IV): sequencing the most valuable type-strain genomes for metagenomic binning, comparative biology and taxonomic classification.</title>
        <authorList>
            <person name="Goeker M."/>
        </authorList>
    </citation>
    <scope>NUCLEOTIDE SEQUENCE [LARGE SCALE GENOMIC DNA]</scope>
    <source>
        <strain evidence="2 3">DSM 44290</strain>
    </source>
</reference>
<feature type="region of interest" description="Disordered" evidence="1">
    <location>
        <begin position="1"/>
        <end position="40"/>
    </location>
</feature>
<feature type="compositionally biased region" description="Basic and acidic residues" evidence="1">
    <location>
        <begin position="16"/>
        <end position="25"/>
    </location>
</feature>
<comment type="caution">
    <text evidence="2">The sequence shown here is derived from an EMBL/GenBank/DDBJ whole genome shotgun (WGS) entry which is preliminary data.</text>
</comment>